<evidence type="ECO:0000259" key="3">
    <source>
        <dbReference type="PROSITE" id="PS51186"/>
    </source>
</evidence>
<dbReference type="GO" id="GO:0102971">
    <property type="term" value="F:phosphinothricin N-acetyltransferase activity"/>
    <property type="evidence" value="ECO:0007669"/>
    <property type="project" value="UniProtKB-EC"/>
</dbReference>
<organism evidence="4">
    <name type="scientific">bioreactor metagenome</name>
    <dbReference type="NCBI Taxonomy" id="1076179"/>
    <lineage>
        <taxon>unclassified sequences</taxon>
        <taxon>metagenomes</taxon>
        <taxon>ecological metagenomes</taxon>
    </lineage>
</organism>
<dbReference type="InterPro" id="IPR016181">
    <property type="entry name" value="Acyl_CoA_acyltransferase"/>
</dbReference>
<reference evidence="4" key="1">
    <citation type="submission" date="2019-08" db="EMBL/GenBank/DDBJ databases">
        <authorList>
            <person name="Kucharzyk K."/>
            <person name="Murdoch R.W."/>
            <person name="Higgins S."/>
            <person name="Loffler F."/>
        </authorList>
    </citation>
    <scope>NUCLEOTIDE SEQUENCE</scope>
</reference>
<dbReference type="PROSITE" id="PS51186">
    <property type="entry name" value="GNAT"/>
    <property type="match status" value="1"/>
</dbReference>
<evidence type="ECO:0000313" key="4">
    <source>
        <dbReference type="EMBL" id="MPL99738.1"/>
    </source>
</evidence>
<dbReference type="Gene3D" id="3.40.630.30">
    <property type="match status" value="1"/>
</dbReference>
<dbReference type="PANTHER" id="PTHR43072:SF23">
    <property type="entry name" value="UPF0039 PROTEIN C11D3.02C"/>
    <property type="match status" value="1"/>
</dbReference>
<dbReference type="EMBL" id="VSSQ01000685">
    <property type="protein sequence ID" value="MPL99738.1"/>
    <property type="molecule type" value="Genomic_DNA"/>
</dbReference>
<gene>
    <name evidence="4" type="primary">pat_8</name>
    <name evidence="4" type="ORF">SDC9_45959</name>
</gene>
<comment type="caution">
    <text evidence="4">The sequence shown here is derived from an EMBL/GenBank/DDBJ whole genome shotgun (WGS) entry which is preliminary data.</text>
</comment>
<dbReference type="SUPFAM" id="SSF55729">
    <property type="entry name" value="Acyl-CoA N-acyltransferases (Nat)"/>
    <property type="match status" value="1"/>
</dbReference>
<dbReference type="CDD" id="cd04301">
    <property type="entry name" value="NAT_SF"/>
    <property type="match status" value="1"/>
</dbReference>
<dbReference type="Pfam" id="PF13420">
    <property type="entry name" value="Acetyltransf_4"/>
    <property type="match status" value="1"/>
</dbReference>
<dbReference type="EC" id="2.3.1.183" evidence="4"/>
<accession>A0A644W828</accession>
<protein>
    <submittedName>
        <fullName evidence="4">Phosphinothricin N-acetyltransferase</fullName>
        <ecNumber evidence="4">2.3.1.183</ecNumber>
    </submittedName>
</protein>
<keyword evidence="2 4" id="KW-0012">Acyltransferase</keyword>
<dbReference type="AlphaFoldDB" id="A0A644W828"/>
<evidence type="ECO:0000256" key="1">
    <source>
        <dbReference type="ARBA" id="ARBA00022679"/>
    </source>
</evidence>
<dbReference type="PANTHER" id="PTHR43072">
    <property type="entry name" value="N-ACETYLTRANSFERASE"/>
    <property type="match status" value="1"/>
</dbReference>
<dbReference type="InterPro" id="IPR000182">
    <property type="entry name" value="GNAT_dom"/>
</dbReference>
<name>A0A644W828_9ZZZZ</name>
<evidence type="ECO:0000256" key="2">
    <source>
        <dbReference type="ARBA" id="ARBA00023315"/>
    </source>
</evidence>
<feature type="domain" description="N-acetyltransferase" evidence="3">
    <location>
        <begin position="5"/>
        <end position="173"/>
    </location>
</feature>
<keyword evidence="1 4" id="KW-0808">Transferase</keyword>
<proteinExistence type="predicted"/>
<sequence>METAVEIRMASLADAEEILKIYTPYVTDTAISFEYGVPSLEEFAGRIGRTLEKYPYLAAVEDGRIAGYAYASPFKERAAYGRAVETTVYLRQDCRGRGIGKIIYTALEEVLRKQNILNLNACIGYTDTPDGHLTNASERFHGRMGYKLVGHFTKCGYKFGRWYDMIWMEKLIGEHKKNPEPVISVTKLGDLSGILK</sequence>